<sequence>MDKKKLSDYEEKLLREKERIIKEKKIVEEVVERTDKESTGELSTFRTHIADLSSDTYQKEIASQLTTQERKILFEIEEALRRIKEGKYGICERCGAEIAEERLAALPYCRYCIKCQKEIEGKG</sequence>
<dbReference type="GO" id="GO:0008270">
    <property type="term" value="F:zinc ion binding"/>
    <property type="evidence" value="ECO:0007669"/>
    <property type="project" value="UniProtKB-KW"/>
</dbReference>
<organism evidence="6">
    <name type="scientific">candidate division WOR-3 bacterium</name>
    <dbReference type="NCBI Taxonomy" id="2052148"/>
    <lineage>
        <taxon>Bacteria</taxon>
        <taxon>Bacteria division WOR-3</taxon>
    </lineage>
</organism>
<name>A0A7C3Z417_UNCW3</name>
<dbReference type="PROSITE" id="PS51128">
    <property type="entry name" value="ZF_DKSA_2"/>
    <property type="match status" value="1"/>
</dbReference>
<dbReference type="Pfam" id="PF01258">
    <property type="entry name" value="zf-dskA_traR"/>
    <property type="match status" value="1"/>
</dbReference>
<keyword evidence="3" id="KW-0862">Zinc</keyword>
<dbReference type="InterPro" id="IPR020458">
    <property type="entry name" value="Znf_DskA_TraR_CS"/>
</dbReference>
<dbReference type="InterPro" id="IPR037187">
    <property type="entry name" value="DnaK_N"/>
</dbReference>
<keyword evidence="1" id="KW-0479">Metal-binding</keyword>
<dbReference type="PANTHER" id="PTHR33823:SF4">
    <property type="entry name" value="GENERAL STRESS PROTEIN 16O"/>
    <property type="match status" value="1"/>
</dbReference>
<dbReference type="InterPro" id="IPR000962">
    <property type="entry name" value="Znf_DskA_TraR"/>
</dbReference>
<evidence type="ECO:0000256" key="4">
    <source>
        <dbReference type="PROSITE-ProRule" id="PRU00510"/>
    </source>
</evidence>
<feature type="domain" description="Zinc finger DksA/TraR C4-type" evidence="5">
    <location>
        <begin position="86"/>
        <end position="120"/>
    </location>
</feature>
<keyword evidence="2" id="KW-0863">Zinc-finger</keyword>
<dbReference type="SUPFAM" id="SSF109635">
    <property type="entry name" value="DnaK suppressor protein DksA, alpha-hairpin domain"/>
    <property type="match status" value="1"/>
</dbReference>
<evidence type="ECO:0000256" key="3">
    <source>
        <dbReference type="ARBA" id="ARBA00022833"/>
    </source>
</evidence>
<comment type="caution">
    <text evidence="6">The sequence shown here is derived from an EMBL/GenBank/DDBJ whole genome shotgun (WGS) entry which is preliminary data.</text>
</comment>
<dbReference type="Gene3D" id="1.20.120.910">
    <property type="entry name" value="DksA, coiled-coil domain"/>
    <property type="match status" value="1"/>
</dbReference>
<evidence type="ECO:0000313" key="6">
    <source>
        <dbReference type="EMBL" id="HGE99918.1"/>
    </source>
</evidence>
<dbReference type="AlphaFoldDB" id="A0A7C3Z417"/>
<proteinExistence type="predicted"/>
<dbReference type="EMBL" id="DTMQ01000046">
    <property type="protein sequence ID" value="HGE99918.1"/>
    <property type="molecule type" value="Genomic_DNA"/>
</dbReference>
<dbReference type="SUPFAM" id="SSF57716">
    <property type="entry name" value="Glucocorticoid receptor-like (DNA-binding domain)"/>
    <property type="match status" value="1"/>
</dbReference>
<accession>A0A7C3Z417</accession>
<evidence type="ECO:0000259" key="5">
    <source>
        <dbReference type="Pfam" id="PF01258"/>
    </source>
</evidence>
<dbReference type="PANTHER" id="PTHR33823">
    <property type="entry name" value="RNA POLYMERASE-BINDING TRANSCRIPTION FACTOR DKSA-RELATED"/>
    <property type="match status" value="1"/>
</dbReference>
<gene>
    <name evidence="6" type="ORF">ENX07_07630</name>
</gene>
<dbReference type="PROSITE" id="PS01102">
    <property type="entry name" value="ZF_DKSA_1"/>
    <property type="match status" value="1"/>
</dbReference>
<evidence type="ECO:0000256" key="2">
    <source>
        <dbReference type="ARBA" id="ARBA00022771"/>
    </source>
</evidence>
<evidence type="ECO:0000256" key="1">
    <source>
        <dbReference type="ARBA" id="ARBA00022723"/>
    </source>
</evidence>
<reference evidence="6" key="1">
    <citation type="journal article" date="2020" name="mSystems">
        <title>Genome- and Community-Level Interaction Insights into Carbon Utilization and Element Cycling Functions of Hydrothermarchaeota in Hydrothermal Sediment.</title>
        <authorList>
            <person name="Zhou Z."/>
            <person name="Liu Y."/>
            <person name="Xu W."/>
            <person name="Pan J."/>
            <person name="Luo Z.H."/>
            <person name="Li M."/>
        </authorList>
    </citation>
    <scope>NUCLEOTIDE SEQUENCE [LARGE SCALE GENOMIC DNA]</scope>
    <source>
        <strain evidence="6">SpSt-906</strain>
    </source>
</reference>
<protein>
    <submittedName>
        <fullName evidence="6">TraR/DksA family transcriptional regulator</fullName>
    </submittedName>
</protein>
<feature type="zinc finger region" description="dksA C4-type" evidence="4">
    <location>
        <begin position="91"/>
        <end position="115"/>
    </location>
</feature>